<organism evidence="2 3">
    <name type="scientific">Lysinibacillus louembei</name>
    <dbReference type="NCBI Taxonomy" id="1470088"/>
    <lineage>
        <taxon>Bacteria</taxon>
        <taxon>Bacillati</taxon>
        <taxon>Bacillota</taxon>
        <taxon>Bacilli</taxon>
        <taxon>Bacillales</taxon>
        <taxon>Bacillaceae</taxon>
        <taxon>Lysinibacillus</taxon>
    </lineage>
</organism>
<protein>
    <recommendedName>
        <fullName evidence="4">Glycosyltransferase RgtA/B/C/D-like domain-containing protein</fullName>
    </recommendedName>
</protein>
<feature type="transmembrane region" description="Helical" evidence="1">
    <location>
        <begin position="93"/>
        <end position="111"/>
    </location>
</feature>
<keyword evidence="1" id="KW-1133">Transmembrane helix</keyword>
<keyword evidence="3" id="KW-1185">Reference proteome</keyword>
<reference evidence="2 3" key="1">
    <citation type="submission" date="2023-09" db="EMBL/GenBank/DDBJ databases">
        <authorList>
            <person name="Page C.A."/>
            <person name="Perez-Diaz I.M."/>
        </authorList>
    </citation>
    <scope>NUCLEOTIDE SEQUENCE [LARGE SCALE GENOMIC DNA]</scope>
    <source>
        <strain evidence="2 3">Ll15</strain>
    </source>
</reference>
<feature type="transmembrane region" description="Helical" evidence="1">
    <location>
        <begin position="172"/>
        <end position="203"/>
    </location>
</feature>
<feature type="transmembrane region" description="Helical" evidence="1">
    <location>
        <begin position="411"/>
        <end position="428"/>
    </location>
</feature>
<feature type="transmembrane region" description="Helical" evidence="1">
    <location>
        <begin position="385"/>
        <end position="402"/>
    </location>
</feature>
<feature type="transmembrane region" description="Helical" evidence="1">
    <location>
        <begin position="12"/>
        <end position="31"/>
    </location>
</feature>
<name>A0ABZ0RYW2_9BACI</name>
<evidence type="ECO:0008006" key="4">
    <source>
        <dbReference type="Google" id="ProtNLM"/>
    </source>
</evidence>
<feature type="transmembrane region" description="Helical" evidence="1">
    <location>
        <begin position="299"/>
        <end position="319"/>
    </location>
</feature>
<feature type="transmembrane region" description="Helical" evidence="1">
    <location>
        <begin position="135"/>
        <end position="160"/>
    </location>
</feature>
<accession>A0ABZ0RYW2</accession>
<evidence type="ECO:0000313" key="2">
    <source>
        <dbReference type="EMBL" id="WPK12476.1"/>
    </source>
</evidence>
<sequence length="446" mass="51996">MKILKTLSLKEQLVYIMISVLSLTIFVYYLSLNNKVSYHDEVGYFNFAKDIQNLGLFEVANGLRTYLYSLIISIFLVVSSSENVFISKILMSIFQYGVYLCTIFFLAVKSIESFKVKDQKKAFLYITGFGLLNPYLIQSTTLFLTDILATCFSVLAITIVQFCDCTKFRYKFITFILIYSAIMIRPSSLIFLLIMLMLLTYKIMKYSEGKTKQVFVGYAVAAMISTFVFLPQLYMNVTKFNNFTPLIHENLYDSQSKWAVEMLKYGTVVIPDEQPQLYWTNPIQTEKDIGIYELIYKDFFAFIFVYIAHIFGVLDWGYIDTYINNFYPISRLVGSVFLYVTWILIFSGIFKVIRKKEINFRFMGLLISAICYTLFIATTAIESRFGYPMFFLLLPFIGWFSTESRLSKRSLFGIISLVIVMFLISFVLDLQTGRINWFEFLFKTEI</sequence>
<evidence type="ECO:0000313" key="3">
    <source>
        <dbReference type="Proteomes" id="UP001322664"/>
    </source>
</evidence>
<feature type="transmembrane region" description="Helical" evidence="1">
    <location>
        <begin position="362"/>
        <end position="379"/>
    </location>
</feature>
<evidence type="ECO:0000256" key="1">
    <source>
        <dbReference type="SAM" id="Phobius"/>
    </source>
</evidence>
<dbReference type="EMBL" id="CP137624">
    <property type="protein sequence ID" value="WPK12476.1"/>
    <property type="molecule type" value="Genomic_DNA"/>
</dbReference>
<dbReference type="Proteomes" id="UP001322664">
    <property type="component" value="Chromosome"/>
</dbReference>
<keyword evidence="1" id="KW-0472">Membrane</keyword>
<proteinExistence type="predicted"/>
<dbReference type="RefSeq" id="WP_319837218.1">
    <property type="nucleotide sequence ID" value="NZ_CP137624.1"/>
</dbReference>
<feature type="transmembrane region" description="Helical" evidence="1">
    <location>
        <begin position="331"/>
        <end position="350"/>
    </location>
</feature>
<feature type="transmembrane region" description="Helical" evidence="1">
    <location>
        <begin position="66"/>
        <end position="86"/>
    </location>
</feature>
<gene>
    <name evidence="2" type="ORF">R6U77_01920</name>
</gene>
<feature type="transmembrane region" description="Helical" evidence="1">
    <location>
        <begin position="215"/>
        <end position="234"/>
    </location>
</feature>
<keyword evidence="1" id="KW-0812">Transmembrane</keyword>